<reference evidence="1" key="1">
    <citation type="submission" date="2020-09" db="EMBL/GenBank/DDBJ databases">
        <title>A novel bacterium of genus Paenibacillus, isolated from South China Sea.</title>
        <authorList>
            <person name="Huang H."/>
            <person name="Mo K."/>
            <person name="Hu Y."/>
        </authorList>
    </citation>
    <scope>NUCLEOTIDE SEQUENCE</scope>
    <source>
        <strain evidence="1">IB182363</strain>
    </source>
</reference>
<keyword evidence="2" id="KW-1185">Reference proteome</keyword>
<name>A0A927GY90_9BACL</name>
<evidence type="ECO:0000313" key="1">
    <source>
        <dbReference type="EMBL" id="MBD2860792.1"/>
    </source>
</evidence>
<organism evidence="1 2">
    <name type="scientific">Paenibacillus oceani</name>
    <dbReference type="NCBI Taxonomy" id="2772510"/>
    <lineage>
        <taxon>Bacteria</taxon>
        <taxon>Bacillati</taxon>
        <taxon>Bacillota</taxon>
        <taxon>Bacilli</taxon>
        <taxon>Bacillales</taxon>
        <taxon>Paenibacillaceae</taxon>
        <taxon>Paenibacillus</taxon>
    </lineage>
</organism>
<evidence type="ECO:0000313" key="2">
    <source>
        <dbReference type="Proteomes" id="UP000639396"/>
    </source>
</evidence>
<gene>
    <name evidence="1" type="ORF">IDH45_02185</name>
</gene>
<protein>
    <submittedName>
        <fullName evidence="1">Uncharacterized protein</fullName>
    </submittedName>
</protein>
<comment type="caution">
    <text evidence="1">The sequence shown here is derived from an EMBL/GenBank/DDBJ whole genome shotgun (WGS) entry which is preliminary data.</text>
</comment>
<proteinExistence type="predicted"/>
<dbReference type="Proteomes" id="UP000639396">
    <property type="component" value="Unassembled WGS sequence"/>
</dbReference>
<accession>A0A927GY90</accession>
<dbReference type="AlphaFoldDB" id="A0A927GY90"/>
<dbReference type="EMBL" id="JACXJA010000003">
    <property type="protein sequence ID" value="MBD2860792.1"/>
    <property type="molecule type" value="Genomic_DNA"/>
</dbReference>
<dbReference type="RefSeq" id="WP_190924242.1">
    <property type="nucleotide sequence ID" value="NZ_JACXJA010000003.1"/>
</dbReference>
<sequence>MPYVLKHAGSSELFACRLVNRYELDYFGVKDWADESAAREEKDAFLAGRGVPDAPDWVIAELEEMKLKMCNVKLRNDPSNRVYVGGDGTIRVEKR</sequence>